<dbReference type="RefSeq" id="WP_143919136.1">
    <property type="nucleotide sequence ID" value="NZ_CANMIK010000115.1"/>
</dbReference>
<reference evidence="1 2" key="1">
    <citation type="submission" date="2019-07" db="EMBL/GenBank/DDBJ databases">
        <title>The draft genome sequence of Aquimarina algiphila M91.</title>
        <authorList>
            <person name="Meng X."/>
        </authorList>
    </citation>
    <scope>NUCLEOTIDE SEQUENCE [LARGE SCALE GENOMIC DNA]</scope>
    <source>
        <strain evidence="1 2">M91</strain>
    </source>
</reference>
<dbReference type="NCBIfam" id="NF033832">
    <property type="entry name" value="sce7726_fam"/>
    <property type="match status" value="1"/>
</dbReference>
<accession>A0A554VAG3</accession>
<dbReference type="AlphaFoldDB" id="A0A554VAG3"/>
<evidence type="ECO:0000313" key="2">
    <source>
        <dbReference type="Proteomes" id="UP000318833"/>
    </source>
</evidence>
<sequence>MVAQGVDIISLKAVSSLFNNPVFNNIVDDIDHDIIDRRVSKYLKANKGLKLNTYHEFFSHVYDSMLKNYRNEFIYKNEIVNKILLGKHSLNTTTMLNEFKIGKSIADLVMLNGTSIVYEIKTELDSTERLLSQIENYRKTFLNVIIVTHYSTKDKYLNFLEKHNLHKIGLMVFTKQRTISLIRKPQVDSSYLDITFMFKCLRREEYTNAIKDYFGYIPDVPNTRIFKKCLELAHEIKPEKFHERMFFYLKKRGVKEKKIISSHEIPVFMKHISVCSNFRKRDFIKLNIFLNKSL</sequence>
<organism evidence="1 2">
    <name type="scientific">Aquimarina algiphila</name>
    <dbReference type="NCBI Taxonomy" id="2047982"/>
    <lineage>
        <taxon>Bacteria</taxon>
        <taxon>Pseudomonadati</taxon>
        <taxon>Bacteroidota</taxon>
        <taxon>Flavobacteriia</taxon>
        <taxon>Flavobacteriales</taxon>
        <taxon>Flavobacteriaceae</taxon>
        <taxon>Aquimarina</taxon>
    </lineage>
</organism>
<gene>
    <name evidence="1" type="ORF">FOF46_30135</name>
</gene>
<name>A0A554VAG3_9FLAO</name>
<evidence type="ECO:0000313" key="1">
    <source>
        <dbReference type="EMBL" id="TSE03046.1"/>
    </source>
</evidence>
<protein>
    <submittedName>
        <fullName evidence="1">Sce7726 family protein</fullName>
    </submittedName>
</protein>
<dbReference type="InterPro" id="IPR047729">
    <property type="entry name" value="Sce7726-like"/>
</dbReference>
<proteinExistence type="predicted"/>
<keyword evidence="2" id="KW-1185">Reference proteome</keyword>
<dbReference type="Proteomes" id="UP000318833">
    <property type="component" value="Unassembled WGS sequence"/>
</dbReference>
<dbReference type="OrthoDB" id="128875at2"/>
<comment type="caution">
    <text evidence="1">The sequence shown here is derived from an EMBL/GenBank/DDBJ whole genome shotgun (WGS) entry which is preliminary data.</text>
</comment>
<dbReference type="EMBL" id="VLNR01000128">
    <property type="protein sequence ID" value="TSE03046.1"/>
    <property type="molecule type" value="Genomic_DNA"/>
</dbReference>